<feature type="domain" description="Methyltransferase" evidence="3">
    <location>
        <begin position="38"/>
        <end position="126"/>
    </location>
</feature>
<dbReference type="KEGG" id="cle:Clole_0303"/>
<evidence type="ECO:0000256" key="2">
    <source>
        <dbReference type="ARBA" id="ARBA00022679"/>
    </source>
</evidence>
<dbReference type="Pfam" id="PF13649">
    <property type="entry name" value="Methyltransf_25"/>
    <property type="match status" value="1"/>
</dbReference>
<keyword evidence="5" id="KW-1185">Reference proteome</keyword>
<dbReference type="InterPro" id="IPR041698">
    <property type="entry name" value="Methyltransf_25"/>
</dbReference>
<dbReference type="PANTHER" id="PTHR43861">
    <property type="entry name" value="TRANS-ACONITATE 2-METHYLTRANSFERASE-RELATED"/>
    <property type="match status" value="1"/>
</dbReference>
<organism evidence="4 5">
    <name type="scientific">Cellulosilyticum lentocellum (strain ATCC 49066 / DSM 5427 / NCIMB 11756 / RHM5)</name>
    <name type="common">Clostridium lentocellum</name>
    <dbReference type="NCBI Taxonomy" id="642492"/>
    <lineage>
        <taxon>Bacteria</taxon>
        <taxon>Bacillati</taxon>
        <taxon>Bacillota</taxon>
        <taxon>Clostridia</taxon>
        <taxon>Lachnospirales</taxon>
        <taxon>Cellulosilyticaceae</taxon>
        <taxon>Cellulosilyticum</taxon>
    </lineage>
</organism>
<dbReference type="SUPFAM" id="SSF53335">
    <property type="entry name" value="S-adenosyl-L-methionine-dependent methyltransferases"/>
    <property type="match status" value="1"/>
</dbReference>
<dbReference type="InterPro" id="IPR029063">
    <property type="entry name" value="SAM-dependent_MTases_sf"/>
</dbReference>
<sequence length="191" mass="21909">MSCYYNEHAQEFLAGTVNLDMQMHYEPFLKLVPEGGVILDAGCGSGRDSLAFKKLGYYVVAMDACAEMCQFAGEYIGQSVYYCRFQDMDFKLNFDGIWASASLLHVPSEELPAVLRRCAYHLKPNGVLYASFKYGDFEGERNGRYFLDLKEERAEGFFIEAGFKIEEMHVSNDIRPERTNEKWLNILARKI</sequence>
<dbReference type="GO" id="GO:0008168">
    <property type="term" value="F:methyltransferase activity"/>
    <property type="evidence" value="ECO:0007669"/>
    <property type="project" value="UniProtKB-KW"/>
</dbReference>
<evidence type="ECO:0000313" key="4">
    <source>
        <dbReference type="EMBL" id="ADZ82050.1"/>
    </source>
</evidence>
<keyword evidence="1 4" id="KW-0489">Methyltransferase</keyword>
<protein>
    <submittedName>
        <fullName evidence="4">Methyltransferase type 11</fullName>
    </submittedName>
</protein>
<name>F2JJK8_CELLD</name>
<dbReference type="HOGENOM" id="CLU_057823_2_1_9"/>
<proteinExistence type="predicted"/>
<reference evidence="4 5" key="1">
    <citation type="journal article" date="2011" name="J. Bacteriol.">
        <title>Complete genome sequence of the cellulose-degrading bacterium Cellulosilyticum lentocellum.</title>
        <authorList>
            <consortium name="US DOE Joint Genome Institute"/>
            <person name="Miller D.A."/>
            <person name="Suen G."/>
            <person name="Bruce D."/>
            <person name="Copeland A."/>
            <person name="Cheng J.F."/>
            <person name="Detter C."/>
            <person name="Goodwin L.A."/>
            <person name="Han C.S."/>
            <person name="Hauser L.J."/>
            <person name="Land M.L."/>
            <person name="Lapidus A."/>
            <person name="Lucas S."/>
            <person name="Meincke L."/>
            <person name="Pitluck S."/>
            <person name="Tapia R."/>
            <person name="Teshima H."/>
            <person name="Woyke T."/>
            <person name="Fox B.G."/>
            <person name="Angert E.R."/>
            <person name="Currie C.R."/>
        </authorList>
    </citation>
    <scope>NUCLEOTIDE SEQUENCE [LARGE SCALE GENOMIC DNA]</scope>
    <source>
        <strain evidence="5">ATCC 49066 / DSM 5427 / NCIMB 11756 / RHM5</strain>
    </source>
</reference>
<dbReference type="STRING" id="642492.Clole_0303"/>
<dbReference type="PANTHER" id="PTHR43861:SF1">
    <property type="entry name" value="TRANS-ACONITATE 2-METHYLTRANSFERASE"/>
    <property type="match status" value="1"/>
</dbReference>
<dbReference type="AlphaFoldDB" id="F2JJK8"/>
<dbReference type="GO" id="GO:0032259">
    <property type="term" value="P:methylation"/>
    <property type="evidence" value="ECO:0007669"/>
    <property type="project" value="UniProtKB-KW"/>
</dbReference>
<evidence type="ECO:0000256" key="1">
    <source>
        <dbReference type="ARBA" id="ARBA00022603"/>
    </source>
</evidence>
<gene>
    <name evidence="4" type="ordered locus">Clole_0303</name>
</gene>
<evidence type="ECO:0000259" key="3">
    <source>
        <dbReference type="Pfam" id="PF13649"/>
    </source>
</evidence>
<accession>F2JJK8</accession>
<dbReference type="Gene3D" id="3.40.50.150">
    <property type="entry name" value="Vaccinia Virus protein VP39"/>
    <property type="match status" value="1"/>
</dbReference>
<dbReference type="CDD" id="cd02440">
    <property type="entry name" value="AdoMet_MTases"/>
    <property type="match status" value="1"/>
</dbReference>
<dbReference type="RefSeq" id="WP_013655351.1">
    <property type="nucleotide sequence ID" value="NC_015275.1"/>
</dbReference>
<keyword evidence="2 4" id="KW-0808">Transferase</keyword>
<dbReference type="eggNOG" id="COG0500">
    <property type="taxonomic scope" value="Bacteria"/>
</dbReference>
<evidence type="ECO:0000313" key="5">
    <source>
        <dbReference type="Proteomes" id="UP000008467"/>
    </source>
</evidence>
<dbReference type="EMBL" id="CP002582">
    <property type="protein sequence ID" value="ADZ82050.1"/>
    <property type="molecule type" value="Genomic_DNA"/>
</dbReference>
<dbReference type="Proteomes" id="UP000008467">
    <property type="component" value="Chromosome"/>
</dbReference>